<evidence type="ECO:0000313" key="11">
    <source>
        <dbReference type="EMBL" id="ORX72960.1"/>
    </source>
</evidence>
<keyword evidence="5" id="KW-0762">Sugar transport</keyword>
<dbReference type="RefSeq" id="XP_040746300.1">
    <property type="nucleotide sequence ID" value="XM_040885318.1"/>
</dbReference>
<dbReference type="InterPro" id="IPR047664">
    <property type="entry name" value="SWEET"/>
</dbReference>
<accession>A0A1Y1WHC4</accession>
<feature type="transmembrane region" description="Helical" evidence="10">
    <location>
        <begin position="49"/>
        <end position="70"/>
    </location>
</feature>
<keyword evidence="8 10" id="KW-1133">Transmembrane helix</keyword>
<evidence type="ECO:0000313" key="12">
    <source>
        <dbReference type="Proteomes" id="UP000193922"/>
    </source>
</evidence>
<dbReference type="InterPro" id="IPR004316">
    <property type="entry name" value="SWEET_rpt"/>
</dbReference>
<dbReference type="AlphaFoldDB" id="A0A1Y1WHC4"/>
<keyword evidence="12" id="KW-1185">Reference proteome</keyword>
<dbReference type="GO" id="GO:0005886">
    <property type="term" value="C:plasma membrane"/>
    <property type="evidence" value="ECO:0007669"/>
    <property type="project" value="UniProtKB-SubCell"/>
</dbReference>
<feature type="transmembrane region" description="Helical" evidence="10">
    <location>
        <begin position="107"/>
        <end position="130"/>
    </location>
</feature>
<name>A0A1Y1WHC4_9FUNG</name>
<sequence>MFVSQLSIITELRRASKSHSSVPMLQFLVSFLSSVLWLKYGLIKADATITFVNSLGTLIAAYILGCFWYYAPSRASVETRVLATALTALVLVTLVDRATDPAAVDAFSLVCCLMTLVFLGSPLSQIGSVVRLRDASVLLPSVTVLAFTNNVLWTVYGYLHNDPYMLFPNSIGAGLCAGQLALIAYYGRAAAQAAHTHTGGTLEMTTVA</sequence>
<organism evidence="11 12">
    <name type="scientific">Linderina pennispora</name>
    <dbReference type="NCBI Taxonomy" id="61395"/>
    <lineage>
        <taxon>Eukaryota</taxon>
        <taxon>Fungi</taxon>
        <taxon>Fungi incertae sedis</taxon>
        <taxon>Zoopagomycota</taxon>
        <taxon>Kickxellomycotina</taxon>
        <taxon>Kickxellomycetes</taxon>
        <taxon>Kickxellales</taxon>
        <taxon>Kickxellaceae</taxon>
        <taxon>Linderina</taxon>
    </lineage>
</organism>
<dbReference type="EMBL" id="MCFD01000002">
    <property type="protein sequence ID" value="ORX72960.1"/>
    <property type="molecule type" value="Genomic_DNA"/>
</dbReference>
<dbReference type="Proteomes" id="UP000193922">
    <property type="component" value="Unassembled WGS sequence"/>
</dbReference>
<dbReference type="Pfam" id="PF03083">
    <property type="entry name" value="MtN3_slv"/>
    <property type="match status" value="2"/>
</dbReference>
<evidence type="ECO:0008006" key="13">
    <source>
        <dbReference type="Google" id="ProtNLM"/>
    </source>
</evidence>
<evidence type="ECO:0000256" key="1">
    <source>
        <dbReference type="ARBA" id="ARBA00004651"/>
    </source>
</evidence>
<gene>
    <name evidence="11" type="ORF">DL89DRAFT_255120</name>
</gene>
<dbReference type="GeneID" id="63801966"/>
<dbReference type="PANTHER" id="PTHR10791:SF30">
    <property type="entry name" value="SUGAR TRANSPORTER SWEET1"/>
    <property type="match status" value="1"/>
</dbReference>
<keyword evidence="3" id="KW-0813">Transport</keyword>
<keyword evidence="9 10" id="KW-0472">Membrane</keyword>
<dbReference type="GO" id="GO:0051119">
    <property type="term" value="F:sugar transmembrane transporter activity"/>
    <property type="evidence" value="ECO:0007669"/>
    <property type="project" value="InterPro"/>
</dbReference>
<dbReference type="PANTHER" id="PTHR10791">
    <property type="entry name" value="RAG1-ACTIVATING PROTEIN 1"/>
    <property type="match status" value="1"/>
</dbReference>
<proteinExistence type="inferred from homology"/>
<protein>
    <recommendedName>
        <fullName evidence="13">Sugar transporter SWEET1</fullName>
    </recommendedName>
</protein>
<evidence type="ECO:0000256" key="3">
    <source>
        <dbReference type="ARBA" id="ARBA00022448"/>
    </source>
</evidence>
<comment type="similarity">
    <text evidence="2">Belongs to the SWEET sugar transporter family.</text>
</comment>
<evidence type="ECO:0000256" key="10">
    <source>
        <dbReference type="SAM" id="Phobius"/>
    </source>
</evidence>
<reference evidence="11 12" key="1">
    <citation type="submission" date="2016-07" db="EMBL/GenBank/DDBJ databases">
        <title>Pervasive Adenine N6-methylation of Active Genes in Fungi.</title>
        <authorList>
            <consortium name="DOE Joint Genome Institute"/>
            <person name="Mondo S.J."/>
            <person name="Dannebaum R.O."/>
            <person name="Kuo R.C."/>
            <person name="Labutti K."/>
            <person name="Haridas S."/>
            <person name="Kuo A."/>
            <person name="Salamov A."/>
            <person name="Ahrendt S.R."/>
            <person name="Lipzen A."/>
            <person name="Sullivan W."/>
            <person name="Andreopoulos W.B."/>
            <person name="Clum A."/>
            <person name="Lindquist E."/>
            <person name="Daum C."/>
            <person name="Ramamoorthy G.K."/>
            <person name="Gryganskyi A."/>
            <person name="Culley D."/>
            <person name="Magnuson J.K."/>
            <person name="James T.Y."/>
            <person name="O'Malley M.A."/>
            <person name="Stajich J.E."/>
            <person name="Spatafora J.W."/>
            <person name="Visel A."/>
            <person name="Grigoriev I.V."/>
        </authorList>
    </citation>
    <scope>NUCLEOTIDE SEQUENCE [LARGE SCALE GENOMIC DNA]</scope>
    <source>
        <strain evidence="11 12">ATCC 12442</strain>
    </source>
</reference>
<comment type="caution">
    <text evidence="11">The sequence shown here is derived from an EMBL/GenBank/DDBJ whole genome shotgun (WGS) entry which is preliminary data.</text>
</comment>
<evidence type="ECO:0000256" key="7">
    <source>
        <dbReference type="ARBA" id="ARBA00022737"/>
    </source>
</evidence>
<comment type="subcellular location">
    <subcellularLocation>
        <location evidence="1">Cell membrane</location>
        <topology evidence="1">Multi-pass membrane protein</topology>
    </subcellularLocation>
</comment>
<evidence type="ECO:0000256" key="9">
    <source>
        <dbReference type="ARBA" id="ARBA00023136"/>
    </source>
</evidence>
<keyword evidence="4" id="KW-1003">Cell membrane</keyword>
<dbReference type="OrthoDB" id="409725at2759"/>
<evidence type="ECO:0000256" key="5">
    <source>
        <dbReference type="ARBA" id="ARBA00022597"/>
    </source>
</evidence>
<keyword evidence="6 10" id="KW-0812">Transmembrane</keyword>
<evidence type="ECO:0000256" key="6">
    <source>
        <dbReference type="ARBA" id="ARBA00022692"/>
    </source>
</evidence>
<evidence type="ECO:0000256" key="4">
    <source>
        <dbReference type="ARBA" id="ARBA00022475"/>
    </source>
</evidence>
<feature type="transmembrane region" description="Helical" evidence="10">
    <location>
        <begin position="21"/>
        <end position="43"/>
    </location>
</feature>
<evidence type="ECO:0000256" key="8">
    <source>
        <dbReference type="ARBA" id="ARBA00022989"/>
    </source>
</evidence>
<keyword evidence="7" id="KW-0677">Repeat</keyword>
<dbReference type="Gene3D" id="1.20.1280.290">
    <property type="match status" value="2"/>
</dbReference>
<feature type="transmembrane region" description="Helical" evidence="10">
    <location>
        <begin position="165"/>
        <end position="186"/>
    </location>
</feature>
<evidence type="ECO:0000256" key="2">
    <source>
        <dbReference type="ARBA" id="ARBA00007809"/>
    </source>
</evidence>
<feature type="transmembrane region" description="Helical" evidence="10">
    <location>
        <begin position="137"/>
        <end position="159"/>
    </location>
</feature>